<proteinExistence type="inferred from homology"/>
<accession>A0ABQ1L943</accession>
<dbReference type="Pfam" id="PF00534">
    <property type="entry name" value="Glycos_transf_1"/>
    <property type="match status" value="1"/>
</dbReference>
<dbReference type="PANTHER" id="PTHR46039">
    <property type="entry name" value="SUCROSE-PHOSPHATE SYNTHASE 3-RELATED"/>
    <property type="match status" value="1"/>
</dbReference>
<dbReference type="Gene3D" id="3.40.50.2000">
    <property type="entry name" value="Glycogen Phosphorylase B"/>
    <property type="match status" value="2"/>
</dbReference>
<dbReference type="Pfam" id="PF13579">
    <property type="entry name" value="Glyco_trans_4_4"/>
    <property type="match status" value="1"/>
</dbReference>
<reference evidence="9" key="1">
    <citation type="journal article" date="2019" name="Int. J. Syst. Evol. Microbiol.">
        <title>The Global Catalogue of Microorganisms (GCM) 10K type strain sequencing project: providing services to taxonomists for standard genome sequencing and annotation.</title>
        <authorList>
            <consortium name="The Broad Institute Genomics Platform"/>
            <consortium name="The Broad Institute Genome Sequencing Center for Infectious Disease"/>
            <person name="Wu L."/>
            <person name="Ma J."/>
        </authorList>
    </citation>
    <scope>NUCLEOTIDE SEQUENCE [LARGE SCALE GENOMIC DNA]</scope>
    <source>
        <strain evidence="9">CCM 7132</strain>
    </source>
</reference>
<evidence type="ECO:0000256" key="2">
    <source>
        <dbReference type="ARBA" id="ARBA00012536"/>
    </source>
</evidence>
<comment type="catalytic activity">
    <reaction evidence="5">
        <text>beta-D-fructose 6-phosphate + UDP-alpha-D-glucose = sucrose 6(F)-phosphate + UDP + H(+)</text>
        <dbReference type="Rhea" id="RHEA:22172"/>
        <dbReference type="ChEBI" id="CHEBI:15378"/>
        <dbReference type="ChEBI" id="CHEBI:57634"/>
        <dbReference type="ChEBI" id="CHEBI:57723"/>
        <dbReference type="ChEBI" id="CHEBI:58223"/>
        <dbReference type="ChEBI" id="CHEBI:58885"/>
        <dbReference type="EC" id="2.4.1.14"/>
    </reaction>
</comment>
<organism evidence="8 9">
    <name type="scientific">Asaia siamensis</name>
    <dbReference type="NCBI Taxonomy" id="110479"/>
    <lineage>
        <taxon>Bacteria</taxon>
        <taxon>Pseudomonadati</taxon>
        <taxon>Pseudomonadota</taxon>
        <taxon>Alphaproteobacteria</taxon>
        <taxon>Acetobacterales</taxon>
        <taxon>Acetobacteraceae</taxon>
        <taxon>Asaia</taxon>
    </lineage>
</organism>
<keyword evidence="4" id="KW-0808">Transferase</keyword>
<evidence type="ECO:0000313" key="9">
    <source>
        <dbReference type="Proteomes" id="UP000637769"/>
    </source>
</evidence>
<comment type="similarity">
    <text evidence="1">Belongs to the glycosyltransferase 1 family.</text>
</comment>
<keyword evidence="3" id="KW-0328">Glycosyltransferase</keyword>
<feature type="domain" description="Glycosyltransferase subfamily 4-like N-terminal" evidence="7">
    <location>
        <begin position="26"/>
        <end position="208"/>
    </location>
</feature>
<evidence type="ECO:0000313" key="8">
    <source>
        <dbReference type="EMBL" id="GGC19817.1"/>
    </source>
</evidence>
<dbReference type="InterPro" id="IPR044161">
    <property type="entry name" value="SPS"/>
</dbReference>
<sequence>MHILHIALGGCLRAPPVTYGITPDTGGHIAYVLGAALAQERRPDVDRITIVTRRFSNERLGAVHDQEIEPVSDKITIVRLGAPGAPYCEKEALSAQLPALSYALRRLLTRPDYRPDVAHVHFADAASLALSMSGSERLPVVYTPHALGIDKLHSGGTASSALYDRIALETCAIRDADALIVSTRDEADCQIPRYGVSTAREKTHIISPGVPALNDVDAEHGARFLKGKLTHPARPLILAIARPVEKKNLAALVTLYAQDTALQRKANLVILSGQHTLLHPGTEEAGVVSKLKQIRARYRLDGCFTLPSSHSPDDVAGLYRHAAVSGGVFVNPARHEPFGLTLLEAASAGLPVVATNQGGPVDILNRLGHGLLVSPDSPDALRLALHRLLDRPELRQHLAKAARSAAPLLDWEAYAHASIAVYRSLARKKHDLAPRGFATRSALPLIEPDHAALSGTVI</sequence>
<evidence type="ECO:0000256" key="5">
    <source>
        <dbReference type="ARBA" id="ARBA00047471"/>
    </source>
</evidence>
<protein>
    <recommendedName>
        <fullName evidence="2">sucrose-phosphate synthase</fullName>
        <ecNumber evidence="2">2.4.1.14</ecNumber>
    </recommendedName>
</protein>
<dbReference type="EC" id="2.4.1.14" evidence="2"/>
<evidence type="ECO:0000256" key="1">
    <source>
        <dbReference type="ARBA" id="ARBA00006530"/>
    </source>
</evidence>
<dbReference type="InterPro" id="IPR028098">
    <property type="entry name" value="Glyco_trans_4-like_N"/>
</dbReference>
<comment type="caution">
    <text evidence="8">The sequence shown here is derived from an EMBL/GenBank/DDBJ whole genome shotgun (WGS) entry which is preliminary data.</text>
</comment>
<evidence type="ECO:0000259" key="6">
    <source>
        <dbReference type="Pfam" id="PF00534"/>
    </source>
</evidence>
<dbReference type="EMBL" id="BMCH01000001">
    <property type="protein sequence ID" value="GGC19817.1"/>
    <property type="molecule type" value="Genomic_DNA"/>
</dbReference>
<dbReference type="RefSeq" id="WP_188424583.1">
    <property type="nucleotide sequence ID" value="NZ_BMCH01000001.1"/>
</dbReference>
<dbReference type="SUPFAM" id="SSF53756">
    <property type="entry name" value="UDP-Glycosyltransferase/glycogen phosphorylase"/>
    <property type="match status" value="1"/>
</dbReference>
<evidence type="ECO:0000256" key="3">
    <source>
        <dbReference type="ARBA" id="ARBA00022676"/>
    </source>
</evidence>
<gene>
    <name evidence="8" type="ORF">GCM10007207_01270</name>
</gene>
<evidence type="ECO:0000259" key="7">
    <source>
        <dbReference type="Pfam" id="PF13579"/>
    </source>
</evidence>
<dbReference type="Proteomes" id="UP000637769">
    <property type="component" value="Unassembled WGS sequence"/>
</dbReference>
<name>A0ABQ1L943_9PROT</name>
<evidence type="ECO:0000256" key="4">
    <source>
        <dbReference type="ARBA" id="ARBA00022679"/>
    </source>
</evidence>
<keyword evidence="9" id="KW-1185">Reference proteome</keyword>
<dbReference type="PANTHER" id="PTHR46039:SF5">
    <property type="entry name" value="SUCROSE-PHOSPHATE SYNTHASE 3-RELATED"/>
    <property type="match status" value="1"/>
</dbReference>
<feature type="domain" description="Glycosyl transferase family 1" evidence="6">
    <location>
        <begin position="233"/>
        <end position="404"/>
    </location>
</feature>
<dbReference type="InterPro" id="IPR001296">
    <property type="entry name" value="Glyco_trans_1"/>
</dbReference>